<dbReference type="InterPro" id="IPR001487">
    <property type="entry name" value="Bromodomain"/>
</dbReference>
<name>A0A8B8FLE0_9HEMI</name>
<evidence type="ECO:0000259" key="7">
    <source>
        <dbReference type="PROSITE" id="PS50014"/>
    </source>
</evidence>
<keyword evidence="2" id="KW-0677">Repeat</keyword>
<evidence type="ECO:0000256" key="4">
    <source>
        <dbReference type="PROSITE-ProRule" id="PRU00035"/>
    </source>
</evidence>
<feature type="domain" description="Bromo" evidence="7">
    <location>
        <begin position="1093"/>
        <end position="1163"/>
    </location>
</feature>
<dbReference type="GO" id="GO:0008360">
    <property type="term" value="P:regulation of cell shape"/>
    <property type="evidence" value="ECO:0007669"/>
    <property type="project" value="TreeGrafter"/>
</dbReference>
<dbReference type="InterPro" id="IPR052060">
    <property type="entry name" value="Bromo_WD_repeat"/>
</dbReference>
<dbReference type="Proteomes" id="UP000694846">
    <property type="component" value="Unplaced"/>
</dbReference>
<feature type="repeat" description="WD" evidence="5">
    <location>
        <begin position="221"/>
        <end position="262"/>
    </location>
</feature>
<dbReference type="SUPFAM" id="SSF50978">
    <property type="entry name" value="WD40 repeat-like"/>
    <property type="match status" value="1"/>
</dbReference>
<dbReference type="SMART" id="SM00320">
    <property type="entry name" value="WD40"/>
    <property type="match status" value="8"/>
</dbReference>
<accession>A0A8B8FLE0</accession>
<evidence type="ECO:0000256" key="6">
    <source>
        <dbReference type="SAM" id="MobiDB-lite"/>
    </source>
</evidence>
<dbReference type="GO" id="GO:0005634">
    <property type="term" value="C:nucleus"/>
    <property type="evidence" value="ECO:0007669"/>
    <property type="project" value="TreeGrafter"/>
</dbReference>
<dbReference type="InterPro" id="IPR036322">
    <property type="entry name" value="WD40_repeat_dom_sf"/>
</dbReference>
<dbReference type="CTD" id="254065"/>
<dbReference type="Gene3D" id="1.20.920.10">
    <property type="entry name" value="Bromodomain-like"/>
    <property type="match status" value="2"/>
</dbReference>
<reference evidence="9" key="1">
    <citation type="submission" date="2025-08" db="UniProtKB">
        <authorList>
            <consortium name="RefSeq"/>
        </authorList>
    </citation>
    <scope>IDENTIFICATION</scope>
    <source>
        <tissue evidence="9">Whole body</tissue>
    </source>
</reference>
<feature type="compositionally biased region" description="Low complexity" evidence="6">
    <location>
        <begin position="1634"/>
        <end position="1643"/>
    </location>
</feature>
<feature type="repeat" description="WD" evidence="5">
    <location>
        <begin position="431"/>
        <end position="472"/>
    </location>
</feature>
<feature type="compositionally biased region" description="Basic residues" evidence="6">
    <location>
        <begin position="818"/>
        <end position="828"/>
    </location>
</feature>
<feature type="compositionally biased region" description="Acidic residues" evidence="6">
    <location>
        <begin position="1644"/>
        <end position="1659"/>
    </location>
</feature>
<dbReference type="PROSITE" id="PS50896">
    <property type="entry name" value="LISH"/>
    <property type="match status" value="1"/>
</dbReference>
<feature type="compositionally biased region" description="Acidic residues" evidence="6">
    <location>
        <begin position="769"/>
        <end position="778"/>
    </location>
</feature>
<dbReference type="GO" id="GO:0007010">
    <property type="term" value="P:cytoskeleton organization"/>
    <property type="evidence" value="ECO:0007669"/>
    <property type="project" value="TreeGrafter"/>
</dbReference>
<dbReference type="GO" id="GO:0006357">
    <property type="term" value="P:regulation of transcription by RNA polymerase II"/>
    <property type="evidence" value="ECO:0007669"/>
    <property type="project" value="TreeGrafter"/>
</dbReference>
<gene>
    <name evidence="9" type="primary">LOC112684072</name>
</gene>
<feature type="compositionally biased region" description="Acidic residues" evidence="6">
    <location>
        <begin position="1373"/>
        <end position="1382"/>
    </location>
</feature>
<dbReference type="RefSeq" id="XP_025411160.1">
    <property type="nucleotide sequence ID" value="XM_025555375.1"/>
</dbReference>
<evidence type="ECO:0000256" key="5">
    <source>
        <dbReference type="PROSITE-ProRule" id="PRU00221"/>
    </source>
</evidence>
<dbReference type="PROSITE" id="PS50082">
    <property type="entry name" value="WD_REPEATS_2"/>
    <property type="match status" value="5"/>
</dbReference>
<sequence>MDKVLEIMEVDNDSIKSELFFLIAKFLKDSQFKNAFEALKSDLNESNILPTRIDFLGDENQQSFDELERKYNHIKSDHLLNICKRIRLLSNYEKSSVPVVFSLLGKGSFSLVNTQKKRKYLSLTDCFTRQHNALPLPPIHIRGHNIVKVLFGREISGSVDKRYLLPVSKFSNVEFHGRVLGHLTAVYCVCFDTSGRYIATGADDYLVKLWEASTGRLLSTLRGASAEITDIAINTQATLIAAGSMDKVLRVWCLQTARPIAHVVAHASMIVTVNFCPQTFNGLGYIASTSTDGSVVFWPFRSSNGNTIFEPNLTVYNERIRPGSAKILCGAFSAGGVMFATGSADHNVRVYKMTPPSPDASSPIRLMEVEAHSDTVDSIQWAHSGLRFSSGSKDGTALIWAYKNQEWKYKTLHMTTKLKNNLGEKKTDEELKQIKPSVTYLCWDQSDRWIITACTDMTIKVWDSNTTELLQVMTGHKKEVYVLESHPFHSKILLSAGHDGKIFLWNILTGEVLVSFQNSIEGQGFAALYDAKWSPDGTMFSVTDSQGHLLTYGLGIPSPRRKVPYEVFFHTDYRPLLRAADYSVLDEQTNMEPHLMPPPFLVDSDGSPYHPEIQKLVPGKENEGLLQLVADVIINELGRTEVIGIRGTANMNTVEHLSNNSPNQSRVISLHPSVEQNSSSFSLENRPKIICKPLKPSIMEQIQNRIKMLGIMEEEEFTIESDKPLIIDEKPQVLSIKPKKRPQAKHSYSTRATIVETEPQENRSSSNPEESEEEDTDYTDGIGSDEKVESSSDTDSGTSSEYSDWVADSGTNLEPPKRTQHRRRRVKRPTTPPSSPSPPSSPHEGPKTVPPRKVQKDVPEIYRPSEWFSEVLPKKSPYCPQMGDILMFFEQGYNLYLEAVQAKKVYKLRKSQCAPWGELELKVPQMVKVIGIKYEIRPPRLCGLRLAVLKENGDHTSFSFDLKYHDMQDVIDFLVLRQTYEAGLARKWKEGQRFRSMIDNAWWCGKIVEQNNSRSPFLCYQVLWDNGEKENLSPWDMEPINPKREPLNGMSLPVTTKEMKDILYRPESGNKEWPSGSRDLICDRILRGLHDLMGMSLAEPFLAPVDIQEYPSYAYIVEYPIDLSIIKARLENRFYRRLAAVQFDARYIASNAEKFNEEGSDIVRSAQIITEILLTIIKSSSPVEVPSLCRQLQQNYKNNENEKKIEPSEDRSRKLRPRSLRVRRRRECSQPFNWKSECKKFLQMMWLSNDSKPFREPIDYDKYPDYGRVVSTPMDLTSIREDLRGDNYNTPLEFCEDVRRVFNNAKIYSEDHPDEKLEQMTQSMINMAEENITQILHNWKRKSSRRPTSAIVSHLSSRPQRRCRLKRQRDLDDSPTEDESDADFNLRTKRPRRLRTIAIKEETTEQSSDEEEIKFDPNQPSTSYAHNERTGSNHIKRKKSLDMPSTSHEIKEEVLNNDETPLRRHSSRICKSTYRFLDNYDESEDDDNTIEPQRPKSLVKPLPKDYDNDSDDEVLPPKPSRSKRLVREDRFEVPPITNRIQPSRFRAEENIEEQQQPTRARSTRFLNNEESDQRGTRNLRKKKRWNYAKMLDVSGVSSEEGTDDWKPANRFTKKASLHKNRDIKRKLKRKYSEGSDQSSNSSSDENDGNDDDEDDDEENSVNIKVSVSSRGRIRKLTAEAKAHLFRRK</sequence>
<feature type="compositionally biased region" description="Pro residues" evidence="6">
    <location>
        <begin position="830"/>
        <end position="841"/>
    </location>
</feature>
<dbReference type="PROSITE" id="PS50014">
    <property type="entry name" value="BROMODOMAIN_2"/>
    <property type="match status" value="2"/>
</dbReference>
<feature type="region of interest" description="Disordered" evidence="6">
    <location>
        <begin position="1340"/>
        <end position="1463"/>
    </location>
</feature>
<dbReference type="Pfam" id="PF00439">
    <property type="entry name" value="Bromodomain"/>
    <property type="match status" value="2"/>
</dbReference>
<dbReference type="InterPro" id="IPR015943">
    <property type="entry name" value="WD40/YVTN_repeat-like_dom_sf"/>
</dbReference>
<dbReference type="PRINTS" id="PR00503">
    <property type="entry name" value="BROMODOMAIN"/>
</dbReference>
<dbReference type="GeneID" id="112684072"/>
<dbReference type="FunFam" id="1.20.920.10:FF:000066">
    <property type="entry name" value="Transcription initiation factor TFIID subunit 1"/>
    <property type="match status" value="1"/>
</dbReference>
<keyword evidence="3 4" id="KW-0103">Bromodomain</keyword>
<organism evidence="8 9">
    <name type="scientific">Sipha flava</name>
    <name type="common">yellow sugarcane aphid</name>
    <dbReference type="NCBI Taxonomy" id="143950"/>
    <lineage>
        <taxon>Eukaryota</taxon>
        <taxon>Metazoa</taxon>
        <taxon>Ecdysozoa</taxon>
        <taxon>Arthropoda</taxon>
        <taxon>Hexapoda</taxon>
        <taxon>Insecta</taxon>
        <taxon>Pterygota</taxon>
        <taxon>Neoptera</taxon>
        <taxon>Paraneoptera</taxon>
        <taxon>Hemiptera</taxon>
        <taxon>Sternorrhyncha</taxon>
        <taxon>Aphidomorpha</taxon>
        <taxon>Aphidoidea</taxon>
        <taxon>Aphididae</taxon>
        <taxon>Sipha</taxon>
    </lineage>
</organism>
<keyword evidence="1 5" id="KW-0853">WD repeat</keyword>
<dbReference type="Pfam" id="PF25437">
    <property type="entry name" value="BRWD1_N"/>
    <property type="match status" value="1"/>
</dbReference>
<dbReference type="InterPro" id="IPR019775">
    <property type="entry name" value="WD40_repeat_CS"/>
</dbReference>
<dbReference type="InterPro" id="IPR006594">
    <property type="entry name" value="LisH"/>
</dbReference>
<dbReference type="SMART" id="SM00297">
    <property type="entry name" value="BROMO"/>
    <property type="match status" value="2"/>
</dbReference>
<dbReference type="OrthoDB" id="10265743at2759"/>
<feature type="region of interest" description="Disordered" evidence="6">
    <location>
        <begin position="1596"/>
        <end position="1671"/>
    </location>
</feature>
<dbReference type="PANTHER" id="PTHR16266">
    <property type="entry name" value="WD REPEAT DOMAIN 9"/>
    <property type="match status" value="1"/>
</dbReference>
<dbReference type="CDD" id="cd00200">
    <property type="entry name" value="WD40"/>
    <property type="match status" value="1"/>
</dbReference>
<feature type="region of interest" description="Disordered" evidence="6">
    <location>
        <begin position="1480"/>
        <end position="1581"/>
    </location>
</feature>
<evidence type="ECO:0000313" key="8">
    <source>
        <dbReference type="Proteomes" id="UP000694846"/>
    </source>
</evidence>
<dbReference type="InterPro" id="IPR001680">
    <property type="entry name" value="WD40_rpt"/>
</dbReference>
<feature type="compositionally biased region" description="Acidic residues" evidence="6">
    <location>
        <begin position="1480"/>
        <end position="1489"/>
    </location>
</feature>
<feature type="compositionally biased region" description="Low complexity" evidence="6">
    <location>
        <begin position="791"/>
        <end position="804"/>
    </location>
</feature>
<proteinExistence type="predicted"/>
<feature type="compositionally biased region" description="Polar residues" evidence="6">
    <location>
        <begin position="1346"/>
        <end position="1357"/>
    </location>
</feature>
<feature type="region of interest" description="Disordered" evidence="6">
    <location>
        <begin position="736"/>
        <end position="856"/>
    </location>
</feature>
<feature type="repeat" description="WD" evidence="5">
    <location>
        <begin position="473"/>
        <end position="515"/>
    </location>
</feature>
<dbReference type="Pfam" id="PF25313">
    <property type="entry name" value="BRWD_AD"/>
    <property type="match status" value="1"/>
</dbReference>
<dbReference type="Pfam" id="PF00400">
    <property type="entry name" value="WD40"/>
    <property type="match status" value="6"/>
</dbReference>
<dbReference type="Gene3D" id="2.130.10.10">
    <property type="entry name" value="YVTN repeat-like/Quinoprotein amine dehydrogenase"/>
    <property type="match status" value="3"/>
</dbReference>
<dbReference type="PANTHER" id="PTHR16266:SF17">
    <property type="entry name" value="BRWD3"/>
    <property type="match status" value="1"/>
</dbReference>
<dbReference type="InterPro" id="IPR036427">
    <property type="entry name" value="Bromodomain-like_sf"/>
</dbReference>
<dbReference type="InterPro" id="IPR057451">
    <property type="entry name" value="BRWD/PHIP_AD"/>
</dbReference>
<dbReference type="PROSITE" id="PS00678">
    <property type="entry name" value="WD_REPEATS_1"/>
    <property type="match status" value="2"/>
</dbReference>
<feature type="repeat" description="WD" evidence="5">
    <location>
        <begin position="369"/>
        <end position="400"/>
    </location>
</feature>
<evidence type="ECO:0000256" key="3">
    <source>
        <dbReference type="ARBA" id="ARBA00023117"/>
    </source>
</evidence>
<evidence type="ECO:0000256" key="2">
    <source>
        <dbReference type="ARBA" id="ARBA00022737"/>
    </source>
</evidence>
<feature type="repeat" description="WD" evidence="5">
    <location>
        <begin position="179"/>
        <end position="220"/>
    </location>
</feature>
<feature type="compositionally biased region" description="Polar residues" evidence="6">
    <location>
        <begin position="1553"/>
        <end position="1568"/>
    </location>
</feature>
<protein>
    <submittedName>
        <fullName evidence="9">Bromodomain and WD repeat-containing protein 1 isoform X1</fullName>
    </submittedName>
</protein>
<feature type="domain" description="Bromo" evidence="7">
    <location>
        <begin position="1246"/>
        <end position="1316"/>
    </location>
</feature>
<feature type="compositionally biased region" description="Basic residues" evidence="6">
    <location>
        <begin position="1611"/>
        <end position="1629"/>
    </location>
</feature>
<evidence type="ECO:0000256" key="1">
    <source>
        <dbReference type="ARBA" id="ARBA00022574"/>
    </source>
</evidence>
<keyword evidence="8" id="KW-1185">Reference proteome</keyword>
<dbReference type="InterPro" id="IPR057452">
    <property type="entry name" value="BRWD/PHIP_N"/>
</dbReference>
<dbReference type="SUPFAM" id="SSF47370">
    <property type="entry name" value="Bromodomain"/>
    <property type="match status" value="2"/>
</dbReference>
<dbReference type="PROSITE" id="PS50294">
    <property type="entry name" value="WD_REPEATS_REGION"/>
    <property type="match status" value="4"/>
</dbReference>
<evidence type="ECO:0000313" key="9">
    <source>
        <dbReference type="RefSeq" id="XP_025411160.1"/>
    </source>
</evidence>